<sequence length="52" mass="5918">MRTPLDALGSFNSWFFHDADADLDEWLAAMEGHLELLLARVPAEIDVYEEPV</sequence>
<accession>A0A1G9PDB6</accession>
<dbReference type="GeneID" id="96657097"/>
<dbReference type="STRING" id="1196353.SAMN05444921_102410"/>
<name>A0A1G9PDB6_9ACTN</name>
<protein>
    <submittedName>
        <fullName evidence="1">Uncharacterized protein</fullName>
    </submittedName>
</protein>
<evidence type="ECO:0000313" key="2">
    <source>
        <dbReference type="Proteomes" id="UP000199063"/>
    </source>
</evidence>
<organism evidence="1 2">
    <name type="scientific">Streptomyces wuyuanensis</name>
    <dbReference type="NCBI Taxonomy" id="1196353"/>
    <lineage>
        <taxon>Bacteria</taxon>
        <taxon>Bacillati</taxon>
        <taxon>Actinomycetota</taxon>
        <taxon>Actinomycetes</taxon>
        <taxon>Kitasatosporales</taxon>
        <taxon>Streptomycetaceae</taxon>
        <taxon>Streptomyces</taxon>
    </lineage>
</organism>
<dbReference type="Proteomes" id="UP000199063">
    <property type="component" value="Unassembled WGS sequence"/>
</dbReference>
<dbReference type="AlphaFoldDB" id="A0A1G9PDB6"/>
<keyword evidence="2" id="KW-1185">Reference proteome</keyword>
<proteinExistence type="predicted"/>
<dbReference type="EMBL" id="FNHI01000002">
    <property type="protein sequence ID" value="SDL96145.1"/>
    <property type="molecule type" value="Genomic_DNA"/>
</dbReference>
<evidence type="ECO:0000313" key="1">
    <source>
        <dbReference type="EMBL" id="SDL96145.1"/>
    </source>
</evidence>
<dbReference type="RefSeq" id="WP_167745962.1">
    <property type="nucleotide sequence ID" value="NZ_FNHI01000002.1"/>
</dbReference>
<gene>
    <name evidence="1" type="ORF">SAMN05444921_102410</name>
</gene>
<reference evidence="2" key="1">
    <citation type="submission" date="2016-10" db="EMBL/GenBank/DDBJ databases">
        <authorList>
            <person name="Varghese N."/>
            <person name="Submissions S."/>
        </authorList>
    </citation>
    <scope>NUCLEOTIDE SEQUENCE [LARGE SCALE GENOMIC DNA]</scope>
    <source>
        <strain evidence="2">CGMCC 4.7042</strain>
    </source>
</reference>